<name>A0ABP9VWQ5_9BACT</name>
<protein>
    <recommendedName>
        <fullName evidence="4">Tetratricopeptide repeat protein</fullName>
    </recommendedName>
</protein>
<organism evidence="2 3">
    <name type="scientific">Novipirellula caenicola</name>
    <dbReference type="NCBI Taxonomy" id="1536901"/>
    <lineage>
        <taxon>Bacteria</taxon>
        <taxon>Pseudomonadati</taxon>
        <taxon>Planctomycetota</taxon>
        <taxon>Planctomycetia</taxon>
        <taxon>Pirellulales</taxon>
        <taxon>Pirellulaceae</taxon>
        <taxon>Novipirellula</taxon>
    </lineage>
</organism>
<evidence type="ECO:0000313" key="2">
    <source>
        <dbReference type="EMBL" id="GAA5509577.1"/>
    </source>
</evidence>
<dbReference type="Proteomes" id="UP001416858">
    <property type="component" value="Unassembled WGS sequence"/>
</dbReference>
<keyword evidence="3" id="KW-1185">Reference proteome</keyword>
<sequence>MIRNTSTQSKIPRWRGSVVWMTLLLGTTAGYAAPPDWVRTDELQAAHISVPTTADASAGSDSEEPNMTSDPVERELRLQRAIADSLAGDHHKAISELGQPTSDDTAAMYASAMWMMQNGHVDEGMQTLRTIASREDAPAETHKFLAIGHLHLNQPQASEAAAEVYLESNPDDAYAHYVHGLAILRQDDPVRAHDSLRQAGYDEDDVAQIQTVAMQVPVDVMQRRLTIGEPITRIQNRSRYDDGCDSLGGGQAQNKPYNVTVLFAGEYDSNVPLQPRFSGLGSDIDHEDYRFLMASFLDLQLMSTEQFNLGLVGSTYNTFQVDANEFNIQDYMGGAYTNALLSEDLVGSLRYEYHHTLVDSDRFADEHRLTPSMTWLGSRGHTTLFYEFNPINSRAPFLIPAQNQTTDIHRTGFTQALYTFGGDGRIYGGYQYAEGHAEGSDFDLTTHMVTGRIERPLPRRWIADLDVRYVWDDYANPNSLDFYDRARDDERVEVRTGLQKNFAAPVSLRFDYTYINNDSNTENLFGVRFYDYDRHIFSTQLIFSL</sequence>
<gene>
    <name evidence="2" type="ORF">Rcae01_05077</name>
</gene>
<feature type="region of interest" description="Disordered" evidence="1">
    <location>
        <begin position="51"/>
        <end position="70"/>
    </location>
</feature>
<evidence type="ECO:0000313" key="3">
    <source>
        <dbReference type="Proteomes" id="UP001416858"/>
    </source>
</evidence>
<evidence type="ECO:0008006" key="4">
    <source>
        <dbReference type="Google" id="ProtNLM"/>
    </source>
</evidence>
<evidence type="ECO:0000256" key="1">
    <source>
        <dbReference type="SAM" id="MobiDB-lite"/>
    </source>
</evidence>
<accession>A0ABP9VWQ5</accession>
<dbReference type="InterPro" id="IPR011990">
    <property type="entry name" value="TPR-like_helical_dom_sf"/>
</dbReference>
<dbReference type="EMBL" id="BAABRO010000015">
    <property type="protein sequence ID" value="GAA5509577.1"/>
    <property type="molecule type" value="Genomic_DNA"/>
</dbReference>
<reference evidence="2 3" key="1">
    <citation type="submission" date="2024-02" db="EMBL/GenBank/DDBJ databases">
        <title>Rhodopirellula caenicola NBRC 110016.</title>
        <authorList>
            <person name="Ichikawa N."/>
            <person name="Katano-Makiyama Y."/>
            <person name="Hidaka K."/>
        </authorList>
    </citation>
    <scope>NUCLEOTIDE SEQUENCE [LARGE SCALE GENOMIC DNA]</scope>
    <source>
        <strain evidence="2 3">NBRC 110016</strain>
    </source>
</reference>
<comment type="caution">
    <text evidence="2">The sequence shown here is derived from an EMBL/GenBank/DDBJ whole genome shotgun (WGS) entry which is preliminary data.</text>
</comment>
<dbReference type="SUPFAM" id="SSF48452">
    <property type="entry name" value="TPR-like"/>
    <property type="match status" value="1"/>
</dbReference>
<dbReference type="Gene3D" id="1.25.40.10">
    <property type="entry name" value="Tetratricopeptide repeat domain"/>
    <property type="match status" value="1"/>
</dbReference>
<dbReference type="SUPFAM" id="SSF56935">
    <property type="entry name" value="Porins"/>
    <property type="match status" value="1"/>
</dbReference>
<dbReference type="RefSeq" id="WP_345686751.1">
    <property type="nucleotide sequence ID" value="NZ_BAABRO010000015.1"/>
</dbReference>
<proteinExistence type="predicted"/>